<organism evidence="2 3">
    <name type="scientific">Gaopeijia maritima</name>
    <dbReference type="NCBI Taxonomy" id="3119007"/>
    <lineage>
        <taxon>Bacteria</taxon>
        <taxon>Pseudomonadati</taxon>
        <taxon>Gemmatimonadota</taxon>
        <taxon>Longimicrobiia</taxon>
        <taxon>Gaopeijiales</taxon>
        <taxon>Gaopeijiaceae</taxon>
        <taxon>Gaopeijia</taxon>
    </lineage>
</organism>
<feature type="transmembrane region" description="Helical" evidence="1">
    <location>
        <begin position="505"/>
        <end position="527"/>
    </location>
</feature>
<evidence type="ECO:0000313" key="2">
    <source>
        <dbReference type="EMBL" id="MEK9502897.1"/>
    </source>
</evidence>
<evidence type="ECO:0000313" key="3">
    <source>
        <dbReference type="Proteomes" id="UP001484239"/>
    </source>
</evidence>
<dbReference type="Proteomes" id="UP001484239">
    <property type="component" value="Unassembled WGS sequence"/>
</dbReference>
<feature type="transmembrane region" description="Helical" evidence="1">
    <location>
        <begin position="339"/>
        <end position="356"/>
    </location>
</feature>
<dbReference type="EMBL" id="JBBHLI010000016">
    <property type="protein sequence ID" value="MEK9502897.1"/>
    <property type="molecule type" value="Genomic_DNA"/>
</dbReference>
<keyword evidence="1" id="KW-1133">Transmembrane helix</keyword>
<feature type="transmembrane region" description="Helical" evidence="1">
    <location>
        <begin position="54"/>
        <end position="73"/>
    </location>
</feature>
<feature type="transmembrane region" description="Helical" evidence="1">
    <location>
        <begin position="287"/>
        <end position="306"/>
    </location>
</feature>
<evidence type="ECO:0008006" key="4">
    <source>
        <dbReference type="Google" id="ProtNLM"/>
    </source>
</evidence>
<comment type="caution">
    <text evidence="2">The sequence shown here is derived from an EMBL/GenBank/DDBJ whole genome shotgun (WGS) entry which is preliminary data.</text>
</comment>
<feature type="transmembrane region" description="Helical" evidence="1">
    <location>
        <begin position="225"/>
        <end position="258"/>
    </location>
</feature>
<reference evidence="2 3" key="1">
    <citation type="submission" date="2024-02" db="EMBL/GenBank/DDBJ databases">
        <title>A novel Gemmatimonadota bacterium.</title>
        <authorList>
            <person name="Du Z.-J."/>
            <person name="Ye Y.-Q."/>
        </authorList>
    </citation>
    <scope>NUCLEOTIDE SEQUENCE [LARGE SCALE GENOMIC DNA]</scope>
    <source>
        <strain evidence="2 3">DH-20</strain>
    </source>
</reference>
<name>A0ABU9EFG0_9BACT</name>
<accession>A0ABU9EFG0</accession>
<feature type="transmembrane region" description="Helical" evidence="1">
    <location>
        <begin position="434"/>
        <end position="452"/>
    </location>
</feature>
<evidence type="ECO:0000256" key="1">
    <source>
        <dbReference type="SAM" id="Phobius"/>
    </source>
</evidence>
<protein>
    <recommendedName>
        <fullName evidence="4">Glycosyltransferase RgtA/B/C/D-like domain-containing protein</fullName>
    </recommendedName>
</protein>
<feature type="transmembrane region" description="Helical" evidence="1">
    <location>
        <begin position="464"/>
        <end position="485"/>
    </location>
</feature>
<dbReference type="RefSeq" id="WP_405281709.1">
    <property type="nucleotide sequence ID" value="NZ_CP144380.1"/>
</dbReference>
<keyword evidence="1" id="KW-0812">Transmembrane</keyword>
<sequence>MTTHRRARLGWRALGAALLAGAYLPLHRLLTVERAGPAAAASRAEAEAILQQSWTGSLAVLALSAFVVLLVGLRTRMGGGDEVERARRLEAATARGLTAVSERVWIAGCGVLAGGLAAFTHHLLLAGRATLTDELVQLRHARLLAEGAIADGWTFDPAFRNSVNGVWTAEGWSSIYPPGHTAVLAAFGRFGLEGWTGPLLTALTAGFTAALLLRLLPNRPTTARVAALAAAASPFLWGLGAGWLSHTSAACAVAIALWSAVRTRDGSPRWAIATGAAAGWATLARPWTGLTTAVALPVGLWVARAVTERSRPPALRLHRDDEPDEPAAPFTLRSALERAGWATLGGLPFALLLGLWNHRLFGSPLRFGYDAAFGPAHGLGLHRDPWGNLYGAREALGYTGADLVLLGRHLFETPVPAVAAIGAWLLIRGRPFRGSGLLLAWSGAALLANALYWHHGQHFGPRMLYETAPAWAALTVLAAVGLGLPRGTLAPPSEEDDDEGVPTRSPWALVAMARVMTVVALAWGLALSLPLRVGSWSLPPEPPLPDVGAAPALVFVHGSWAGREAARLEAAGMRRDSIETALRRNDLCRVHEYARARREGEPLPPLDLEARPGSPEPLTWVLLSEGNRARVDPAVPWSASCHREAAADREGTVELATVLARRGAAGPNGPVVWVRDLGPEENAALIERHPDRAILLWTAASEGGPQPYAAAASDLWTPPN</sequence>
<keyword evidence="1" id="KW-0472">Membrane</keyword>
<keyword evidence="3" id="KW-1185">Reference proteome</keyword>
<feature type="transmembrane region" description="Helical" evidence="1">
    <location>
        <begin position="195"/>
        <end position="213"/>
    </location>
</feature>
<gene>
    <name evidence="2" type="ORF">WI372_18015</name>
</gene>
<feature type="transmembrane region" description="Helical" evidence="1">
    <location>
        <begin position="104"/>
        <end position="125"/>
    </location>
</feature>
<proteinExistence type="predicted"/>